<dbReference type="InterPro" id="IPR039005">
    <property type="entry name" value="CSPG_rpt"/>
</dbReference>
<evidence type="ECO:0000256" key="3">
    <source>
        <dbReference type="ARBA" id="ARBA00023180"/>
    </source>
</evidence>
<accession>A0A2J8M4L6</accession>
<dbReference type="Pfam" id="PF16184">
    <property type="entry name" value="Cadherin_3"/>
    <property type="match status" value="1"/>
</dbReference>
<feature type="repeat" description="CSPG" evidence="4">
    <location>
        <begin position="41"/>
        <end position="137"/>
    </location>
</feature>
<reference evidence="5 6" key="1">
    <citation type="submission" date="2017-12" db="EMBL/GenBank/DDBJ databases">
        <title>High-resolution comparative analysis of great ape genomes.</title>
        <authorList>
            <person name="Pollen A."/>
            <person name="Hastie A."/>
            <person name="Hormozdiari F."/>
            <person name="Dougherty M."/>
            <person name="Liu R."/>
            <person name="Chaisson M."/>
            <person name="Hoppe E."/>
            <person name="Hill C."/>
            <person name="Pang A."/>
            <person name="Hillier L."/>
            <person name="Baker C."/>
            <person name="Armstrong J."/>
            <person name="Shendure J."/>
            <person name="Paten B."/>
            <person name="Wilson R."/>
            <person name="Chao H."/>
            <person name="Schneider V."/>
            <person name="Ventura M."/>
            <person name="Kronenberg Z."/>
            <person name="Murali S."/>
            <person name="Gordon D."/>
            <person name="Cantsilieris S."/>
            <person name="Munson K."/>
            <person name="Nelson B."/>
            <person name="Raja A."/>
            <person name="Underwood J."/>
            <person name="Diekhans M."/>
            <person name="Fiddes I."/>
            <person name="Haussler D."/>
            <person name="Eichler E."/>
        </authorList>
    </citation>
    <scope>NUCLEOTIDE SEQUENCE [LARGE SCALE GENOMIC DNA]</scope>
    <source>
        <strain evidence="5">Yerkes chimp pedigree #C0471</strain>
    </source>
</reference>
<comment type="caution">
    <text evidence="5">The sequence shown here is derived from an EMBL/GenBank/DDBJ whole genome shotgun (WGS) entry which is preliminary data.</text>
</comment>
<sequence length="222" mass="25032">MLHESLAVRRSKKFKEMIMHWEKKEAIDIVNTVDQLDKTAPRITLLHSPSQVGLLKNGCYGIYITSRVLKASDPDTEDDQIIFKILQGPKHGHLENTTTGEFIHEKFSQKDLNSKTILYIINPSLEVNSDTVEFQIMDPTGNSATPQILELKWSHIEWSQTEYEVCENVGVLPLEIIRRGYSMDSAFVGIKVNQVSAADGKDFTVIPSKLIQFDPGSSILCL</sequence>
<evidence type="ECO:0000313" key="5">
    <source>
        <dbReference type="EMBL" id="PNI54460.1"/>
    </source>
</evidence>
<dbReference type="InterPro" id="IPR038081">
    <property type="entry name" value="CalX-like_sf"/>
</dbReference>
<name>A0A2J8M4L6_PANTR</name>
<keyword evidence="2" id="KW-0677">Repeat</keyword>
<evidence type="ECO:0000256" key="1">
    <source>
        <dbReference type="ARBA" id="ARBA00022729"/>
    </source>
</evidence>
<keyword evidence="1" id="KW-0732">Signal</keyword>
<evidence type="ECO:0000313" key="6">
    <source>
        <dbReference type="Proteomes" id="UP000236370"/>
    </source>
</evidence>
<keyword evidence="3" id="KW-0325">Glycoprotein</keyword>
<dbReference type="InterPro" id="IPR051561">
    <property type="entry name" value="FRAS1_ECM"/>
</dbReference>
<organism evidence="5 6">
    <name type="scientific">Pan troglodytes</name>
    <name type="common">Chimpanzee</name>
    <dbReference type="NCBI Taxonomy" id="9598"/>
    <lineage>
        <taxon>Eukaryota</taxon>
        <taxon>Metazoa</taxon>
        <taxon>Chordata</taxon>
        <taxon>Craniata</taxon>
        <taxon>Vertebrata</taxon>
        <taxon>Euteleostomi</taxon>
        <taxon>Mammalia</taxon>
        <taxon>Eutheria</taxon>
        <taxon>Euarchontoglires</taxon>
        <taxon>Primates</taxon>
        <taxon>Haplorrhini</taxon>
        <taxon>Catarrhini</taxon>
        <taxon>Hominidae</taxon>
        <taxon>Pan</taxon>
    </lineage>
</organism>
<protein>
    <submittedName>
        <fullName evidence="5">FREM1 isoform 10</fullName>
    </submittedName>
</protein>
<dbReference type="SUPFAM" id="SSF141072">
    <property type="entry name" value="CalX-like"/>
    <property type="match status" value="1"/>
</dbReference>
<proteinExistence type="predicted"/>
<evidence type="ECO:0000256" key="2">
    <source>
        <dbReference type="ARBA" id="ARBA00022737"/>
    </source>
</evidence>
<gene>
    <name evidence="5" type="ORF">CK820_G0023584</name>
</gene>
<dbReference type="EMBL" id="NBAG03000268">
    <property type="protein sequence ID" value="PNI54460.1"/>
    <property type="molecule type" value="Genomic_DNA"/>
</dbReference>
<dbReference type="AlphaFoldDB" id="A0A2J8M4L6"/>
<dbReference type="Proteomes" id="UP000236370">
    <property type="component" value="Unassembled WGS sequence"/>
</dbReference>
<dbReference type="Gene3D" id="2.60.40.2030">
    <property type="match status" value="1"/>
</dbReference>
<dbReference type="PANTHER" id="PTHR45739:SF7">
    <property type="entry name" value="FRAS1-RELATED EXTRACELLULAR MATRIX PROTEIN 1"/>
    <property type="match status" value="1"/>
</dbReference>
<dbReference type="PANTHER" id="PTHR45739">
    <property type="entry name" value="MATRIX PROTEIN, PUTATIVE-RELATED"/>
    <property type="match status" value="1"/>
</dbReference>
<evidence type="ECO:0000256" key="4">
    <source>
        <dbReference type="PROSITE-ProRule" id="PRU01201"/>
    </source>
</evidence>
<dbReference type="PROSITE" id="PS51854">
    <property type="entry name" value="CSPG"/>
    <property type="match status" value="1"/>
</dbReference>